<accession>A0AAD5QAM7</accession>
<organism evidence="4 5">
    <name type="scientific">Pythium insidiosum</name>
    <name type="common">Pythiosis disease agent</name>
    <dbReference type="NCBI Taxonomy" id="114742"/>
    <lineage>
        <taxon>Eukaryota</taxon>
        <taxon>Sar</taxon>
        <taxon>Stramenopiles</taxon>
        <taxon>Oomycota</taxon>
        <taxon>Peronosporomycetes</taxon>
        <taxon>Pythiales</taxon>
        <taxon>Pythiaceae</taxon>
        <taxon>Pythium</taxon>
    </lineage>
</organism>
<proteinExistence type="predicted"/>
<keyword evidence="3" id="KW-0732">Signal</keyword>
<feature type="transmembrane region" description="Helical" evidence="2">
    <location>
        <begin position="1028"/>
        <end position="1050"/>
    </location>
</feature>
<keyword evidence="5" id="KW-1185">Reference proteome</keyword>
<evidence type="ECO:0000313" key="5">
    <source>
        <dbReference type="Proteomes" id="UP001209570"/>
    </source>
</evidence>
<feature type="signal peptide" evidence="3">
    <location>
        <begin position="1"/>
        <end position="19"/>
    </location>
</feature>
<keyword evidence="2" id="KW-1133">Transmembrane helix</keyword>
<keyword evidence="2" id="KW-0472">Membrane</keyword>
<evidence type="ECO:0000256" key="1">
    <source>
        <dbReference type="SAM" id="MobiDB-lite"/>
    </source>
</evidence>
<evidence type="ECO:0000313" key="4">
    <source>
        <dbReference type="EMBL" id="KAJ0409418.1"/>
    </source>
</evidence>
<feature type="region of interest" description="Disordered" evidence="1">
    <location>
        <begin position="1057"/>
        <end position="1077"/>
    </location>
</feature>
<feature type="chain" id="PRO_5041946917" evidence="3">
    <location>
        <begin position="20"/>
        <end position="1077"/>
    </location>
</feature>
<name>A0AAD5QAM7_PYTIN</name>
<evidence type="ECO:0000256" key="3">
    <source>
        <dbReference type="SAM" id="SignalP"/>
    </source>
</evidence>
<sequence length="1077" mass="118110">MPTLAWLAVWLLWLASAAAGELAVLKSKLLASSSAAPADHESFFVAHDGGGVVLPDHSLLGAAADADLKCVEHALRQSRENVTVLVAISQCLPESSLALIDSWLCALKRKDLSFVEAGDRLARRLHFATTLVPGRCKEGSRAKLAVSSHELDRLAAFRGFGRILTAAPETAPVAVISFTNDAVSFQQVERYERHLNISSAFNFHFCDARSECDAIADDNCVLIEKGADLFLYDPFTIVRAVDCDSVLEDGVPVSYVDEKGQRQCFCGCPAGAKKQSSGAGKWRCEPDARPPLACIWEQNCSDFRIENRENLDTCLFRRLSSDFRVPVPFPSDNYVADGRVNSEDDSRTLSSGPHITLSTAFEDEPVYNEADLDRVFELADPDSARTREYPPTWREFLKLARSRGVDMKTLDQSHLVPFWTPTDRFTSVSSQRLTWREFQRARVDAFDELEFSFYGRYALSVDASDYSSATTCRGCVSIVDQFRPRATTTCPRQFCDSSVQQCGTLTEGVATLTLANARRAQQAFRMVYAFGDKAVNDACSDSRCDLNIHRTLDFFARDDWTDLPWVDGANCFSVPRLIASFTRRPESRRNPLVAVDAKGDSVATQLEEAVPKGQCTRCCSLETRLREYWTDYSCGHDYDIRRCTGLADQRCALRQCLTLSGDAMAQASARIRSDVVSESQRVLARLARGGLPTDTQIHRAVACTSFSSQCSFRARITDLLELSHSASLLGVSLQPAHYVFWRYRVNGDAQGWRLLLLDQPGRMPELVFAQAQTTVALEAWTACGLVQRFSFDVRLYLDPQAPSCRGFDSMWSQTTAARRPITSDICALPGSDVAELTFEYRPPSGRPVGVSCGVSVAKRSAVELFSRAPSGRAVLERFAVQLVSDPRSNSSTAVSVTCTFSSRRADGSAAPAQCCSREFVIKDCAGTAFSDPSCRRRCAARDRAAPMQACGGKVVSHTATRTTLRTTEQVCCPDCSTAAPACRSVLVGLPLPVASDVKLCVPPAAKGYSALLAPAPQPLVGGRRLVDWLPATAFLAAMAMAMAMALVSFLRSRRRQDGATRVEDDEEPASALDYAAF</sequence>
<comment type="caution">
    <text evidence="4">The sequence shown here is derived from an EMBL/GenBank/DDBJ whole genome shotgun (WGS) entry which is preliminary data.</text>
</comment>
<gene>
    <name evidence="4" type="ORF">P43SY_002308</name>
</gene>
<dbReference type="EMBL" id="JAKCXM010000004">
    <property type="protein sequence ID" value="KAJ0409418.1"/>
    <property type="molecule type" value="Genomic_DNA"/>
</dbReference>
<keyword evidence="2" id="KW-0812">Transmembrane</keyword>
<dbReference type="AlphaFoldDB" id="A0AAD5QAM7"/>
<evidence type="ECO:0000256" key="2">
    <source>
        <dbReference type="SAM" id="Phobius"/>
    </source>
</evidence>
<reference evidence="4" key="1">
    <citation type="submission" date="2021-12" db="EMBL/GenBank/DDBJ databases">
        <title>Prjna785345.</title>
        <authorList>
            <person name="Rujirawat T."/>
            <person name="Krajaejun T."/>
        </authorList>
    </citation>
    <scope>NUCLEOTIDE SEQUENCE</scope>
    <source>
        <strain evidence="4">Pi057C3</strain>
    </source>
</reference>
<protein>
    <submittedName>
        <fullName evidence="4">Uncharacterized protein</fullName>
    </submittedName>
</protein>
<dbReference type="Proteomes" id="UP001209570">
    <property type="component" value="Unassembled WGS sequence"/>
</dbReference>